<gene>
    <name evidence="2" type="ORF">D2T33_03790</name>
</gene>
<dbReference type="RefSeq" id="WP_128268898.1">
    <property type="nucleotide sequence ID" value="NZ_SAUW01000003.1"/>
</dbReference>
<keyword evidence="3" id="KW-1185">Reference proteome</keyword>
<name>A0A443J1S5_9RHOB</name>
<feature type="signal peptide" evidence="1">
    <location>
        <begin position="1"/>
        <end position="20"/>
    </location>
</feature>
<reference evidence="2 3" key="1">
    <citation type="submission" date="2019-01" db="EMBL/GenBank/DDBJ databases">
        <title>Sinorhodobacter populi sp. nov. isolated from the symptomatic bark tissue of Populus euramericana canker.</title>
        <authorList>
            <person name="Xu G."/>
        </authorList>
    </citation>
    <scope>NUCLEOTIDE SEQUENCE [LARGE SCALE GENOMIC DNA]</scope>
    <source>
        <strain evidence="2 3">2D-5</strain>
    </source>
</reference>
<comment type="caution">
    <text evidence="2">The sequence shown here is derived from an EMBL/GenBank/DDBJ whole genome shotgun (WGS) entry which is preliminary data.</text>
</comment>
<dbReference type="AlphaFoldDB" id="A0A443J1S5"/>
<protein>
    <submittedName>
        <fullName evidence="2">Uncharacterized protein</fullName>
    </submittedName>
</protein>
<accession>A0A443J1S5</accession>
<sequence>MNRILFALLALGLATQTATAGPWPRAPGDLFLTFGREIRDSGAWESVYAEYGISERMTFVLDAGQSKEGGWLGYAALRMPVWDSGAQRVAMSFGFGLEHSKYDALTPEMALAPLAAKGLISADGATYAMLQTAIGWGMGFDTALGGGWSTVDATLRRAVSDDREQRKLDAAVGLNLRETRAVFGQVQYSDPRVIDPQIRVGAGWVEKFGQISVEAGVGKHLRHDKDTDLKLGLWLEF</sequence>
<organism evidence="2 3">
    <name type="scientific">Paenirhodobacter populi</name>
    <dbReference type="NCBI Taxonomy" id="2306993"/>
    <lineage>
        <taxon>Bacteria</taxon>
        <taxon>Pseudomonadati</taxon>
        <taxon>Pseudomonadota</taxon>
        <taxon>Alphaproteobacteria</taxon>
        <taxon>Rhodobacterales</taxon>
        <taxon>Rhodobacter group</taxon>
        <taxon>Paenirhodobacter</taxon>
    </lineage>
</organism>
<evidence type="ECO:0000313" key="3">
    <source>
        <dbReference type="Proteomes" id="UP000285710"/>
    </source>
</evidence>
<reference evidence="2 3" key="2">
    <citation type="submission" date="2019-01" db="EMBL/GenBank/DDBJ databases">
        <authorList>
            <person name="Li Y."/>
        </authorList>
    </citation>
    <scope>NUCLEOTIDE SEQUENCE [LARGE SCALE GENOMIC DNA]</scope>
    <source>
        <strain evidence="2 3">2D-5</strain>
    </source>
</reference>
<feature type="chain" id="PRO_5018970283" evidence="1">
    <location>
        <begin position="21"/>
        <end position="237"/>
    </location>
</feature>
<evidence type="ECO:0000256" key="1">
    <source>
        <dbReference type="SAM" id="SignalP"/>
    </source>
</evidence>
<dbReference type="Proteomes" id="UP000285710">
    <property type="component" value="Unassembled WGS sequence"/>
</dbReference>
<dbReference type="EMBL" id="SAUW01000003">
    <property type="protein sequence ID" value="RWR14343.1"/>
    <property type="molecule type" value="Genomic_DNA"/>
</dbReference>
<keyword evidence="1" id="KW-0732">Signal</keyword>
<proteinExistence type="predicted"/>
<evidence type="ECO:0000313" key="2">
    <source>
        <dbReference type="EMBL" id="RWR14343.1"/>
    </source>
</evidence>